<proteinExistence type="predicted"/>
<dbReference type="InterPro" id="IPR009081">
    <property type="entry name" value="PP-bd_ACP"/>
</dbReference>
<dbReference type="STRING" id="1122142.SAMN02910414_01865"/>
<organism evidence="2 3">
    <name type="scientific">Lachnobacterium bovis DSM 14045</name>
    <dbReference type="NCBI Taxonomy" id="1122142"/>
    <lineage>
        <taxon>Bacteria</taxon>
        <taxon>Bacillati</taxon>
        <taxon>Bacillota</taxon>
        <taxon>Clostridia</taxon>
        <taxon>Lachnospirales</taxon>
        <taxon>Lachnospiraceae</taxon>
        <taxon>Lachnobacterium</taxon>
    </lineage>
</organism>
<evidence type="ECO:0000313" key="3">
    <source>
        <dbReference type="Proteomes" id="UP000183918"/>
    </source>
</evidence>
<dbReference type="Proteomes" id="UP000183918">
    <property type="component" value="Unassembled WGS sequence"/>
</dbReference>
<dbReference type="AlphaFoldDB" id="A0A1H3L078"/>
<dbReference type="InterPro" id="IPR036736">
    <property type="entry name" value="ACP-like_sf"/>
</dbReference>
<keyword evidence="3" id="KW-1185">Reference proteome</keyword>
<feature type="domain" description="Carrier" evidence="1">
    <location>
        <begin position="1"/>
        <end position="73"/>
    </location>
</feature>
<accession>A0A1H3L078</accession>
<sequence>MKEKLINFIADRYGWDENEMLSVESFEELGLDSLSLYSLVTDTEDEFNVKFDTNDLTLIDSPKKFIEYVIGCIENADN</sequence>
<protein>
    <submittedName>
        <fullName evidence="2">Phosphopantetheine attachment site</fullName>
    </submittedName>
</protein>
<dbReference type="SUPFAM" id="SSF47336">
    <property type="entry name" value="ACP-like"/>
    <property type="match status" value="1"/>
</dbReference>
<dbReference type="RefSeq" id="WP_074718346.1">
    <property type="nucleotide sequence ID" value="NZ_FNPG01000023.1"/>
</dbReference>
<dbReference type="PROSITE" id="PS50075">
    <property type="entry name" value="CARRIER"/>
    <property type="match status" value="1"/>
</dbReference>
<evidence type="ECO:0000313" key="2">
    <source>
        <dbReference type="EMBL" id="SDY57750.1"/>
    </source>
</evidence>
<evidence type="ECO:0000259" key="1">
    <source>
        <dbReference type="PROSITE" id="PS50075"/>
    </source>
</evidence>
<dbReference type="EMBL" id="FNPG01000023">
    <property type="protein sequence ID" value="SDY57750.1"/>
    <property type="molecule type" value="Genomic_DNA"/>
</dbReference>
<dbReference type="Gene3D" id="1.10.1200.10">
    <property type="entry name" value="ACP-like"/>
    <property type="match status" value="1"/>
</dbReference>
<reference evidence="2 3" key="1">
    <citation type="submission" date="2016-10" db="EMBL/GenBank/DDBJ databases">
        <authorList>
            <person name="de Groot N.N."/>
        </authorList>
    </citation>
    <scope>NUCLEOTIDE SEQUENCE [LARGE SCALE GENOMIC DNA]</scope>
    <source>
        <strain evidence="2 3">DSM 14045</strain>
    </source>
</reference>
<name>A0A1H3L078_9FIRM</name>
<dbReference type="Pfam" id="PF00550">
    <property type="entry name" value="PP-binding"/>
    <property type="match status" value="1"/>
</dbReference>
<gene>
    <name evidence="2" type="ORF">SAMN02910414_01865</name>
</gene>